<feature type="region of interest" description="Disordered" evidence="1">
    <location>
        <begin position="79"/>
        <end position="130"/>
    </location>
</feature>
<dbReference type="Proteomes" id="UP000253508">
    <property type="component" value="Unassembled WGS sequence"/>
</dbReference>
<dbReference type="RefSeq" id="WP_114116592.1">
    <property type="nucleotide sequence ID" value="NZ_BMHU01000001.1"/>
</dbReference>
<reference evidence="2 3" key="1">
    <citation type="submission" date="2018-07" db="EMBL/GenBank/DDBJ databases">
        <title>Microbacterium endoborsara sp. nov., a novel actinobacterium isolated from Borszczowia aralocaspica.</title>
        <authorList>
            <person name="An D."/>
        </authorList>
    </citation>
    <scope>NUCLEOTIDE SEQUENCE [LARGE SCALE GENOMIC DNA]</scope>
    <source>
        <strain evidence="2 3">C1.15228</strain>
    </source>
</reference>
<feature type="compositionally biased region" description="Basic and acidic residues" evidence="1">
    <location>
        <begin position="84"/>
        <end position="115"/>
    </location>
</feature>
<evidence type="ECO:0000256" key="1">
    <source>
        <dbReference type="SAM" id="MobiDB-lite"/>
    </source>
</evidence>
<evidence type="ECO:0000313" key="3">
    <source>
        <dbReference type="Proteomes" id="UP000253508"/>
    </source>
</evidence>
<dbReference type="EMBL" id="QORO01000001">
    <property type="protein sequence ID" value="RCK61487.1"/>
    <property type="molecule type" value="Genomic_DNA"/>
</dbReference>
<organism evidence="2 3">
    <name type="scientific">Microbacterium sorbitolivorans</name>
    <dbReference type="NCBI Taxonomy" id="1867410"/>
    <lineage>
        <taxon>Bacteria</taxon>
        <taxon>Bacillati</taxon>
        <taxon>Actinomycetota</taxon>
        <taxon>Actinomycetes</taxon>
        <taxon>Micrococcales</taxon>
        <taxon>Microbacteriaceae</taxon>
        <taxon>Microbacterium</taxon>
    </lineage>
</organism>
<comment type="caution">
    <text evidence="2">The sequence shown here is derived from an EMBL/GenBank/DDBJ whole genome shotgun (WGS) entry which is preliminary data.</text>
</comment>
<evidence type="ECO:0000313" key="2">
    <source>
        <dbReference type="EMBL" id="RCK61487.1"/>
    </source>
</evidence>
<accession>A0A367Y6M9</accession>
<sequence length="130" mass="14075">MIDIVVVDDHHRASHDGRVRARTTQLVGDGSSAALRAELGGQGEDRVVVLVGVFPTEVGDRRDRAAAMFAEVFSTEVPCISPAKRPEERAEREQAEEEKQRTECGDAESDGRLDETGTGDDQPEAATEQA</sequence>
<name>A0A367Y6M9_9MICO</name>
<gene>
    <name evidence="2" type="ORF">DTO57_02250</name>
</gene>
<protein>
    <submittedName>
        <fullName evidence="2">Uncharacterized protein</fullName>
    </submittedName>
</protein>
<keyword evidence="3" id="KW-1185">Reference proteome</keyword>
<proteinExistence type="predicted"/>
<dbReference type="AlphaFoldDB" id="A0A367Y6M9"/>